<dbReference type="PANTHER" id="PTHR46796:SF6">
    <property type="entry name" value="ARAC SUBFAMILY"/>
    <property type="match status" value="1"/>
</dbReference>
<dbReference type="STRING" id="1891671.SAMN06295885_3696"/>
<dbReference type="PANTHER" id="PTHR46796">
    <property type="entry name" value="HTH-TYPE TRANSCRIPTIONAL ACTIVATOR RHAS-RELATED"/>
    <property type="match status" value="1"/>
</dbReference>
<gene>
    <name evidence="6" type="ORF">SAMN06295885_3696</name>
</gene>
<accession>A0A1X7PHS0</accession>
<dbReference type="EMBL" id="FXBM01000004">
    <property type="protein sequence ID" value="SMH51095.1"/>
    <property type="molecule type" value="Genomic_DNA"/>
</dbReference>
<dbReference type="Pfam" id="PF12833">
    <property type="entry name" value="HTH_18"/>
    <property type="match status" value="1"/>
</dbReference>
<dbReference type="OrthoDB" id="9801123at2"/>
<dbReference type="InterPro" id="IPR050204">
    <property type="entry name" value="AraC_XylS_family_regulators"/>
</dbReference>
<dbReference type="SMART" id="SM00342">
    <property type="entry name" value="HTH_ARAC"/>
    <property type="match status" value="1"/>
</dbReference>
<name>A0A1X7PHS0_9MICO</name>
<feature type="domain" description="HTH araC/xylS-type" evidence="5">
    <location>
        <begin position="177"/>
        <end position="275"/>
    </location>
</feature>
<dbReference type="InterPro" id="IPR018062">
    <property type="entry name" value="HTH_AraC-typ_CS"/>
</dbReference>
<sequence>MTAPLTGSPPGWQNVHVREVVDPHEREVSSPPLDALQLILVTSGSYVIESARPHGRWQKGQAAPGRSAATPPGREIRASWSSRSTETFTSLHVAVDAPLLAGVFDAFPGASAGQLDFLALSDGFVRSGMLEIARAARAGAPALLADTVSVSLVSHLLSLPAPAVSRAETGLSRAQLALVTDHLAAHLAETVTLAELAELVHLSSYHFLRLFSAATGTSPMRHLTALRMEHGRDLLRRGDAPIGVVAAACGYGTPAAFAAAYRRHHGVSPREHRSQRD</sequence>
<evidence type="ECO:0000256" key="4">
    <source>
        <dbReference type="SAM" id="MobiDB-lite"/>
    </source>
</evidence>
<dbReference type="PROSITE" id="PS01124">
    <property type="entry name" value="HTH_ARAC_FAMILY_2"/>
    <property type="match status" value="1"/>
</dbReference>
<evidence type="ECO:0000256" key="1">
    <source>
        <dbReference type="ARBA" id="ARBA00023015"/>
    </source>
</evidence>
<evidence type="ECO:0000256" key="3">
    <source>
        <dbReference type="ARBA" id="ARBA00023163"/>
    </source>
</evidence>
<keyword evidence="2" id="KW-0238">DNA-binding</keyword>
<dbReference type="InterPro" id="IPR009057">
    <property type="entry name" value="Homeodomain-like_sf"/>
</dbReference>
<keyword evidence="7" id="KW-1185">Reference proteome</keyword>
<dbReference type="GO" id="GO:0043565">
    <property type="term" value="F:sequence-specific DNA binding"/>
    <property type="evidence" value="ECO:0007669"/>
    <property type="project" value="InterPro"/>
</dbReference>
<protein>
    <submittedName>
        <fullName evidence="6">Transcriptional regulator, AraC family</fullName>
    </submittedName>
</protein>
<dbReference type="GO" id="GO:0003700">
    <property type="term" value="F:DNA-binding transcription factor activity"/>
    <property type="evidence" value="ECO:0007669"/>
    <property type="project" value="InterPro"/>
</dbReference>
<keyword evidence="3" id="KW-0804">Transcription</keyword>
<dbReference type="SUPFAM" id="SSF46689">
    <property type="entry name" value="Homeodomain-like"/>
    <property type="match status" value="2"/>
</dbReference>
<evidence type="ECO:0000313" key="7">
    <source>
        <dbReference type="Proteomes" id="UP000193711"/>
    </source>
</evidence>
<keyword evidence="1" id="KW-0805">Transcription regulation</keyword>
<feature type="region of interest" description="Disordered" evidence="4">
    <location>
        <begin position="53"/>
        <end position="74"/>
    </location>
</feature>
<reference evidence="7" key="1">
    <citation type="submission" date="2017-04" db="EMBL/GenBank/DDBJ databases">
        <authorList>
            <person name="Varghese N."/>
            <person name="Submissions S."/>
        </authorList>
    </citation>
    <scope>NUCLEOTIDE SEQUENCE [LARGE SCALE GENOMIC DNA]</scope>
    <source>
        <strain evidence="7">VKM Ac-2121</strain>
    </source>
</reference>
<organism evidence="6 7">
    <name type="scientific">Rathayibacter oskolensis</name>
    <dbReference type="NCBI Taxonomy" id="1891671"/>
    <lineage>
        <taxon>Bacteria</taxon>
        <taxon>Bacillati</taxon>
        <taxon>Actinomycetota</taxon>
        <taxon>Actinomycetes</taxon>
        <taxon>Micrococcales</taxon>
        <taxon>Microbacteriaceae</taxon>
        <taxon>Rathayibacter</taxon>
    </lineage>
</organism>
<dbReference type="AlphaFoldDB" id="A0A1X7PHS0"/>
<dbReference type="PROSITE" id="PS00041">
    <property type="entry name" value="HTH_ARAC_FAMILY_1"/>
    <property type="match status" value="1"/>
</dbReference>
<evidence type="ECO:0000259" key="5">
    <source>
        <dbReference type="PROSITE" id="PS01124"/>
    </source>
</evidence>
<proteinExistence type="predicted"/>
<evidence type="ECO:0000256" key="2">
    <source>
        <dbReference type="ARBA" id="ARBA00023125"/>
    </source>
</evidence>
<evidence type="ECO:0000313" key="6">
    <source>
        <dbReference type="EMBL" id="SMH51095.1"/>
    </source>
</evidence>
<dbReference type="Gene3D" id="1.10.10.60">
    <property type="entry name" value="Homeodomain-like"/>
    <property type="match status" value="1"/>
</dbReference>
<dbReference type="Proteomes" id="UP000193711">
    <property type="component" value="Unassembled WGS sequence"/>
</dbReference>
<dbReference type="InterPro" id="IPR018060">
    <property type="entry name" value="HTH_AraC"/>
</dbReference>
<dbReference type="RefSeq" id="WP_085478071.1">
    <property type="nucleotide sequence ID" value="NZ_FXBM01000004.1"/>
</dbReference>